<reference evidence="1" key="1">
    <citation type="submission" date="2015-12" db="EMBL/GenBank/DDBJ databases">
        <title>De novo transcriptome assembly of four potential Pierce s Disease insect vectors from Arizona vineyards.</title>
        <authorList>
            <person name="Tassone E.E."/>
        </authorList>
    </citation>
    <scope>NUCLEOTIDE SEQUENCE</scope>
</reference>
<proteinExistence type="predicted"/>
<organism evidence="1">
    <name type="scientific">Clastoptera arizonana</name>
    <name type="common">Arizona spittle bug</name>
    <dbReference type="NCBI Taxonomy" id="38151"/>
    <lineage>
        <taxon>Eukaryota</taxon>
        <taxon>Metazoa</taxon>
        <taxon>Ecdysozoa</taxon>
        <taxon>Arthropoda</taxon>
        <taxon>Hexapoda</taxon>
        <taxon>Insecta</taxon>
        <taxon>Pterygota</taxon>
        <taxon>Neoptera</taxon>
        <taxon>Paraneoptera</taxon>
        <taxon>Hemiptera</taxon>
        <taxon>Auchenorrhyncha</taxon>
        <taxon>Cercopoidea</taxon>
        <taxon>Clastopteridae</taxon>
        <taxon>Clastoptera</taxon>
    </lineage>
</organism>
<protein>
    <submittedName>
        <fullName evidence="1">Uncharacterized protein</fullName>
    </submittedName>
</protein>
<accession>A0A1B6CHE1</accession>
<gene>
    <name evidence="1" type="ORF">g.45573</name>
</gene>
<dbReference type="EMBL" id="GEDC01024498">
    <property type="protein sequence ID" value="JAS12800.1"/>
    <property type="molecule type" value="Transcribed_RNA"/>
</dbReference>
<name>A0A1B6CHE1_9HEMI</name>
<sequence>KLGGSGNSCSRKQRNLRGRVRYYRLESVIHNLAGSEVEIFGLLSNLGSIQESRRLSTDLIGNKNDVLAIQSLKYCSGLVTDAKDTGVGSTLGQLVPDGTGHLSVYSTTQTP</sequence>
<feature type="non-terminal residue" evidence="1">
    <location>
        <position position="111"/>
    </location>
</feature>
<dbReference type="AlphaFoldDB" id="A0A1B6CHE1"/>
<evidence type="ECO:0000313" key="1">
    <source>
        <dbReference type="EMBL" id="JAS12800.1"/>
    </source>
</evidence>
<feature type="non-terminal residue" evidence="1">
    <location>
        <position position="1"/>
    </location>
</feature>